<protein>
    <submittedName>
        <fullName evidence="1">Uncharacterized protein</fullName>
    </submittedName>
</protein>
<dbReference type="EMBL" id="CAJNDS010002398">
    <property type="protein sequence ID" value="CAE7460020.1"/>
    <property type="molecule type" value="Genomic_DNA"/>
</dbReference>
<organism evidence="1 2">
    <name type="scientific">Symbiodinium natans</name>
    <dbReference type="NCBI Taxonomy" id="878477"/>
    <lineage>
        <taxon>Eukaryota</taxon>
        <taxon>Sar</taxon>
        <taxon>Alveolata</taxon>
        <taxon>Dinophyceae</taxon>
        <taxon>Suessiales</taxon>
        <taxon>Symbiodiniaceae</taxon>
        <taxon>Symbiodinium</taxon>
    </lineage>
</organism>
<evidence type="ECO:0000313" key="2">
    <source>
        <dbReference type="Proteomes" id="UP000604046"/>
    </source>
</evidence>
<accession>A0A812S1C2</accession>
<evidence type="ECO:0000313" key="1">
    <source>
        <dbReference type="EMBL" id="CAE7460020.1"/>
    </source>
</evidence>
<dbReference type="AlphaFoldDB" id="A0A812S1C2"/>
<dbReference type="OrthoDB" id="426134at2759"/>
<name>A0A812S1C2_9DINO</name>
<sequence>MDLRDATHAHRGFSRLQSLLRQWEAADKVATHKLQELIDSMTRQDYLSSEHVGLLGVAALNFQALLSARAALDQRSCQAQASLRLLQAELKNIADAVNALSEELQKEVQHPAFVKEAGVMTLSNAGHLAHKAAQMLRSEVDLRRSLLASVPALRRTDADEERRRLLLVWMERPYSSNEEAGGPLYSLTEAVARALSQETKGALSSPVVLPPKLPLSSVVAGSPGCASM</sequence>
<proteinExistence type="predicted"/>
<dbReference type="Proteomes" id="UP000604046">
    <property type="component" value="Unassembled WGS sequence"/>
</dbReference>
<keyword evidence="2" id="KW-1185">Reference proteome</keyword>
<reference evidence="1" key="1">
    <citation type="submission" date="2021-02" db="EMBL/GenBank/DDBJ databases">
        <authorList>
            <person name="Dougan E. K."/>
            <person name="Rhodes N."/>
            <person name="Thang M."/>
            <person name="Chan C."/>
        </authorList>
    </citation>
    <scope>NUCLEOTIDE SEQUENCE</scope>
</reference>
<gene>
    <name evidence="1" type="ORF">SNAT2548_LOCUS25523</name>
</gene>
<comment type="caution">
    <text evidence="1">The sequence shown here is derived from an EMBL/GenBank/DDBJ whole genome shotgun (WGS) entry which is preliminary data.</text>
</comment>